<dbReference type="AlphaFoldDB" id="A0A438GX11"/>
<accession>A0A438GX11</accession>
<proteinExistence type="predicted"/>
<dbReference type="Proteomes" id="UP000288805">
    <property type="component" value="Unassembled WGS sequence"/>
</dbReference>
<dbReference type="EMBL" id="QGNW01000324">
    <property type="protein sequence ID" value="RVW76708.1"/>
    <property type="molecule type" value="Genomic_DNA"/>
</dbReference>
<protein>
    <recommendedName>
        <fullName evidence="3">Reverse transcriptase zinc-binding domain-containing protein</fullName>
    </recommendedName>
</protein>
<dbReference type="PANTHER" id="PTHR46890:SF50">
    <property type="entry name" value="RNA-DIRECTED DNA POLYMERASE, EUKARYOTA, REVERSE TRANSCRIPTASE ZINC-BINDING DOMAIN PROTEIN-RELATED"/>
    <property type="match status" value="1"/>
</dbReference>
<name>A0A438GX11_VITVI</name>
<evidence type="ECO:0000313" key="1">
    <source>
        <dbReference type="EMBL" id="RVW76708.1"/>
    </source>
</evidence>
<sequence length="395" mass="45238">MRRFAQVVDELELLDLPMQWGDVLLEWGVVQSRLPIPTFDHFPILLKGGGFRRGPFPFRSLTEGEMELKREAKETFKKWVFLEETHWRQVSRELWLKEGDKNTRGERGVVNAFQQLLSYEPAWKADIEGLHLQSLNHNEAEGLEQPFTEEEIHHALMGMNGDKAPGPDGLKKVLDKVVSVDQNAFVRGRQILDASLIANEVLHKMGFGARWMEWIWWCISTANFSVLVNGVPVGYFSNSRGCAKEIPSLLTFLCWVEDIDGLAVKLGCRVGSLPIVYLGLPLGANHKASSMWDGVEERMRRRVKYGYEGFGWRTNEARRTFGVGVWKEILKEMNWCWDNIEFKVGEGTKVNFWTDQWCGNEVLSQTFPQLFALAVQKNASVNEMWDSSLVKEVGI</sequence>
<organism evidence="1 2">
    <name type="scientific">Vitis vinifera</name>
    <name type="common">Grape</name>
    <dbReference type="NCBI Taxonomy" id="29760"/>
    <lineage>
        <taxon>Eukaryota</taxon>
        <taxon>Viridiplantae</taxon>
        <taxon>Streptophyta</taxon>
        <taxon>Embryophyta</taxon>
        <taxon>Tracheophyta</taxon>
        <taxon>Spermatophyta</taxon>
        <taxon>Magnoliopsida</taxon>
        <taxon>eudicotyledons</taxon>
        <taxon>Gunneridae</taxon>
        <taxon>Pentapetalae</taxon>
        <taxon>rosids</taxon>
        <taxon>Vitales</taxon>
        <taxon>Vitaceae</taxon>
        <taxon>Viteae</taxon>
        <taxon>Vitis</taxon>
    </lineage>
</organism>
<evidence type="ECO:0000313" key="2">
    <source>
        <dbReference type="Proteomes" id="UP000288805"/>
    </source>
</evidence>
<reference evidence="1 2" key="1">
    <citation type="journal article" date="2018" name="PLoS Genet.">
        <title>Population sequencing reveals clonal diversity and ancestral inbreeding in the grapevine cultivar Chardonnay.</title>
        <authorList>
            <person name="Roach M.J."/>
            <person name="Johnson D.L."/>
            <person name="Bohlmann J."/>
            <person name="van Vuuren H.J."/>
            <person name="Jones S.J."/>
            <person name="Pretorius I.S."/>
            <person name="Schmidt S.A."/>
            <person name="Borneman A.R."/>
        </authorList>
    </citation>
    <scope>NUCLEOTIDE SEQUENCE [LARGE SCALE GENOMIC DNA]</scope>
    <source>
        <strain evidence="2">cv. Chardonnay</strain>
        <tissue evidence="1">Leaf</tissue>
    </source>
</reference>
<evidence type="ECO:0008006" key="3">
    <source>
        <dbReference type="Google" id="ProtNLM"/>
    </source>
</evidence>
<dbReference type="InterPro" id="IPR052343">
    <property type="entry name" value="Retrotransposon-Effector_Assoc"/>
</dbReference>
<gene>
    <name evidence="1" type="ORF">CK203_047539</name>
</gene>
<comment type="caution">
    <text evidence="1">The sequence shown here is derived from an EMBL/GenBank/DDBJ whole genome shotgun (WGS) entry which is preliminary data.</text>
</comment>
<dbReference type="PANTHER" id="PTHR46890">
    <property type="entry name" value="NON-LTR RETROLELEMENT REVERSE TRANSCRIPTASE-LIKE PROTEIN-RELATED"/>
    <property type="match status" value="1"/>
</dbReference>